<dbReference type="EMBL" id="CVRI01000008">
    <property type="protein sequence ID" value="CRK88499.1"/>
    <property type="molecule type" value="Genomic_DNA"/>
</dbReference>
<name>A0A1J1HKP4_9DIPT</name>
<protein>
    <submittedName>
        <fullName evidence="1">CLUMA_CG002277, isoform A</fullName>
    </submittedName>
</protein>
<dbReference type="Proteomes" id="UP000183832">
    <property type="component" value="Unassembled WGS sequence"/>
</dbReference>
<evidence type="ECO:0000313" key="1">
    <source>
        <dbReference type="EMBL" id="CRK88499.1"/>
    </source>
</evidence>
<sequence>MKKLSNGKQIFALNNIKDYTEIESASNFSPDLIVGFYVSITATSCQAENEAVLINQIPKGALMRTMNCLLKLLMFQSDIFLVNDLLES</sequence>
<organism evidence="1 2">
    <name type="scientific">Clunio marinus</name>
    <dbReference type="NCBI Taxonomy" id="568069"/>
    <lineage>
        <taxon>Eukaryota</taxon>
        <taxon>Metazoa</taxon>
        <taxon>Ecdysozoa</taxon>
        <taxon>Arthropoda</taxon>
        <taxon>Hexapoda</taxon>
        <taxon>Insecta</taxon>
        <taxon>Pterygota</taxon>
        <taxon>Neoptera</taxon>
        <taxon>Endopterygota</taxon>
        <taxon>Diptera</taxon>
        <taxon>Nematocera</taxon>
        <taxon>Chironomoidea</taxon>
        <taxon>Chironomidae</taxon>
        <taxon>Clunio</taxon>
    </lineage>
</organism>
<accession>A0A1J1HKP4</accession>
<gene>
    <name evidence="1" type="ORF">CLUMA_CG002277</name>
</gene>
<reference evidence="1 2" key="1">
    <citation type="submission" date="2015-04" db="EMBL/GenBank/DDBJ databases">
        <authorList>
            <person name="Syromyatnikov M.Y."/>
            <person name="Popov V.N."/>
        </authorList>
    </citation>
    <scope>NUCLEOTIDE SEQUENCE [LARGE SCALE GENOMIC DNA]</scope>
</reference>
<keyword evidence="2" id="KW-1185">Reference proteome</keyword>
<evidence type="ECO:0000313" key="2">
    <source>
        <dbReference type="Proteomes" id="UP000183832"/>
    </source>
</evidence>
<dbReference type="AlphaFoldDB" id="A0A1J1HKP4"/>
<proteinExistence type="predicted"/>